<dbReference type="Gene3D" id="2.170.220.10">
    <property type="match status" value="1"/>
</dbReference>
<evidence type="ECO:0000256" key="6">
    <source>
        <dbReference type="ARBA" id="ARBA00023146"/>
    </source>
</evidence>
<evidence type="ECO:0000256" key="1">
    <source>
        <dbReference type="ARBA" id="ARBA00012838"/>
    </source>
</evidence>
<organism evidence="9">
    <name type="scientific">marine sediment metagenome</name>
    <dbReference type="NCBI Taxonomy" id="412755"/>
    <lineage>
        <taxon>unclassified sequences</taxon>
        <taxon>metagenomes</taxon>
        <taxon>ecological metagenomes</taxon>
    </lineage>
</organism>
<evidence type="ECO:0000256" key="4">
    <source>
        <dbReference type="ARBA" id="ARBA00022840"/>
    </source>
</evidence>
<feature type="non-terminal residue" evidence="9">
    <location>
        <position position="1"/>
    </location>
</feature>
<dbReference type="EC" id="6.1.1.10" evidence="1"/>
<evidence type="ECO:0000313" key="9">
    <source>
        <dbReference type="EMBL" id="GAH20747.1"/>
    </source>
</evidence>
<dbReference type="AlphaFoldDB" id="X1DKL3"/>
<evidence type="ECO:0000259" key="8">
    <source>
        <dbReference type="Pfam" id="PF09334"/>
    </source>
</evidence>
<dbReference type="InterPro" id="IPR009080">
    <property type="entry name" value="tRNAsynth_Ia_anticodon-bd"/>
</dbReference>
<keyword evidence="2" id="KW-0436">Ligase</keyword>
<accession>X1DKL3</accession>
<dbReference type="PRINTS" id="PR01041">
    <property type="entry name" value="TRNASYNTHMET"/>
</dbReference>
<dbReference type="InterPro" id="IPR013155">
    <property type="entry name" value="M/V/L/I-tRNA-synth_anticd-bd"/>
</dbReference>
<feature type="domain" description="Methionyl/Leucyl tRNA synthetase" evidence="8">
    <location>
        <begin position="16"/>
        <end position="194"/>
    </location>
</feature>
<protein>
    <recommendedName>
        <fullName evidence="1">methionine--tRNA ligase</fullName>
        <ecNumber evidence="1">6.1.1.10</ecNumber>
    </recommendedName>
</protein>
<dbReference type="SUPFAM" id="SSF47323">
    <property type="entry name" value="Anticodon-binding domain of a subclass of class I aminoacyl-tRNA synthetases"/>
    <property type="match status" value="1"/>
</dbReference>
<sequence length="308" mass="35985">QNQLLKKIKDDEFKIEPLERKNEILGFLEKQKLRDIAISRSKVEWGIKLPFDQSHTAYVWLDAFLNYLTGTGWKGESKILPRFWPPDTQLMAKDILRVHATIWPGLLLALNISLPKRLFVHGFFTVNGQKMSKSLGNVIDPVYLAEKYGADVLRFFLLREIPFGQDGDFSEKRLKERYNSDLASGLGNLVARVLTMAKKLKTTTQNLKLKKEIDNTWKKYKKALEEFKFNEALISIWELISFCDRYIEKERPWEENKSASWRKEEVIGNLLFTISNIAEMLKPFLPETSEKIFKQLKTKEAKPLFPRI</sequence>
<comment type="caution">
    <text evidence="9">The sequence shown here is derived from an EMBL/GenBank/DDBJ whole genome shotgun (WGS) entry which is preliminary data.</text>
</comment>
<dbReference type="InterPro" id="IPR033911">
    <property type="entry name" value="MetRS_core"/>
</dbReference>
<dbReference type="Gene3D" id="3.40.50.620">
    <property type="entry name" value="HUPs"/>
    <property type="match status" value="1"/>
</dbReference>
<dbReference type="PANTHER" id="PTHR43326">
    <property type="entry name" value="METHIONYL-TRNA SYNTHETASE"/>
    <property type="match status" value="1"/>
</dbReference>
<dbReference type="CDD" id="cd07957">
    <property type="entry name" value="Anticodon_Ia_Met"/>
    <property type="match status" value="1"/>
</dbReference>
<dbReference type="Pfam" id="PF08264">
    <property type="entry name" value="Anticodon_1"/>
    <property type="match status" value="1"/>
</dbReference>
<keyword evidence="5" id="KW-0648">Protein biosynthesis</keyword>
<keyword evidence="6" id="KW-0030">Aminoacyl-tRNA synthetase</keyword>
<dbReference type="InterPro" id="IPR014729">
    <property type="entry name" value="Rossmann-like_a/b/a_fold"/>
</dbReference>
<dbReference type="InterPro" id="IPR015413">
    <property type="entry name" value="Methionyl/Leucyl_tRNA_Synth"/>
</dbReference>
<dbReference type="GO" id="GO:0005524">
    <property type="term" value="F:ATP binding"/>
    <property type="evidence" value="ECO:0007669"/>
    <property type="project" value="UniProtKB-KW"/>
</dbReference>
<dbReference type="Gene3D" id="1.10.730.10">
    <property type="entry name" value="Isoleucyl-tRNA Synthetase, Domain 1"/>
    <property type="match status" value="1"/>
</dbReference>
<dbReference type="SUPFAM" id="SSF52374">
    <property type="entry name" value="Nucleotidylyl transferase"/>
    <property type="match status" value="1"/>
</dbReference>
<dbReference type="Pfam" id="PF09334">
    <property type="entry name" value="tRNA-synt_1g"/>
    <property type="match status" value="1"/>
</dbReference>
<dbReference type="PANTHER" id="PTHR43326:SF1">
    <property type="entry name" value="METHIONINE--TRNA LIGASE, MITOCHONDRIAL"/>
    <property type="match status" value="1"/>
</dbReference>
<dbReference type="EMBL" id="BARU01001786">
    <property type="protein sequence ID" value="GAH20747.1"/>
    <property type="molecule type" value="Genomic_DNA"/>
</dbReference>
<gene>
    <name evidence="9" type="ORF">S03H2_04490</name>
</gene>
<evidence type="ECO:0000256" key="2">
    <source>
        <dbReference type="ARBA" id="ARBA00022598"/>
    </source>
</evidence>
<keyword evidence="4" id="KW-0067">ATP-binding</keyword>
<dbReference type="InterPro" id="IPR023457">
    <property type="entry name" value="Met-tRNA_synth_2"/>
</dbReference>
<reference evidence="9" key="1">
    <citation type="journal article" date="2014" name="Front. Microbiol.">
        <title>High frequency of phylogenetically diverse reductive dehalogenase-homologous genes in deep subseafloor sedimentary metagenomes.</title>
        <authorList>
            <person name="Kawai M."/>
            <person name="Futagami T."/>
            <person name="Toyoda A."/>
            <person name="Takaki Y."/>
            <person name="Nishi S."/>
            <person name="Hori S."/>
            <person name="Arai W."/>
            <person name="Tsubouchi T."/>
            <person name="Morono Y."/>
            <person name="Uchiyama I."/>
            <person name="Ito T."/>
            <person name="Fujiyama A."/>
            <person name="Inagaki F."/>
            <person name="Takami H."/>
        </authorList>
    </citation>
    <scope>NUCLEOTIDE SEQUENCE</scope>
    <source>
        <strain evidence="9">Expedition CK06-06</strain>
    </source>
</reference>
<dbReference type="InterPro" id="IPR041872">
    <property type="entry name" value="Anticodon_Met"/>
</dbReference>
<evidence type="ECO:0000256" key="5">
    <source>
        <dbReference type="ARBA" id="ARBA00022917"/>
    </source>
</evidence>
<name>X1DKL3_9ZZZZ</name>
<evidence type="ECO:0000259" key="7">
    <source>
        <dbReference type="Pfam" id="PF08264"/>
    </source>
</evidence>
<feature type="domain" description="Methionyl/Valyl/Leucyl/Isoleucyl-tRNA synthetase anticodon-binding" evidence="7">
    <location>
        <begin position="211"/>
        <end position="300"/>
    </location>
</feature>
<keyword evidence="3" id="KW-0547">Nucleotide-binding</keyword>
<dbReference type="GO" id="GO:0004825">
    <property type="term" value="F:methionine-tRNA ligase activity"/>
    <property type="evidence" value="ECO:0007669"/>
    <property type="project" value="UniProtKB-EC"/>
</dbReference>
<dbReference type="GO" id="GO:0006431">
    <property type="term" value="P:methionyl-tRNA aminoacylation"/>
    <property type="evidence" value="ECO:0007669"/>
    <property type="project" value="InterPro"/>
</dbReference>
<evidence type="ECO:0000256" key="3">
    <source>
        <dbReference type="ARBA" id="ARBA00022741"/>
    </source>
</evidence>
<proteinExistence type="predicted"/>